<evidence type="ECO:0000256" key="1">
    <source>
        <dbReference type="ARBA" id="ARBA00004651"/>
    </source>
</evidence>
<dbReference type="GO" id="GO:0022857">
    <property type="term" value="F:transmembrane transporter activity"/>
    <property type="evidence" value="ECO:0007669"/>
    <property type="project" value="InterPro"/>
</dbReference>
<organism evidence="7 8">
    <name type="scientific">Neomoorella glycerini</name>
    <dbReference type="NCBI Taxonomy" id="55779"/>
    <lineage>
        <taxon>Bacteria</taxon>
        <taxon>Bacillati</taxon>
        <taxon>Bacillota</taxon>
        <taxon>Clostridia</taxon>
        <taxon>Neomoorellales</taxon>
        <taxon>Neomoorellaceae</taxon>
        <taxon>Neomoorella</taxon>
    </lineage>
</organism>
<evidence type="ECO:0000256" key="4">
    <source>
        <dbReference type="ARBA" id="ARBA00022989"/>
    </source>
</evidence>
<feature type="transmembrane region" description="Helical" evidence="6">
    <location>
        <begin position="21"/>
        <end position="40"/>
    </location>
</feature>
<dbReference type="AlphaFoldDB" id="A0A6I5ZNV7"/>
<gene>
    <name evidence="7" type="primary">rbsC_1</name>
    <name evidence="7" type="ORF">MGLY_05960</name>
</gene>
<dbReference type="InterPro" id="IPR001851">
    <property type="entry name" value="ABC_transp_permease"/>
</dbReference>
<evidence type="ECO:0000313" key="8">
    <source>
        <dbReference type="Proteomes" id="UP000425916"/>
    </source>
</evidence>
<reference evidence="7 8" key="1">
    <citation type="submission" date="2019-11" db="EMBL/GenBank/DDBJ databases">
        <title>Genome sequence of Moorella glycerini DSM11254.</title>
        <authorList>
            <person name="Poehlein A."/>
            <person name="Boeer T."/>
            <person name="Daniel R."/>
        </authorList>
    </citation>
    <scope>NUCLEOTIDE SEQUENCE [LARGE SCALE GENOMIC DNA]</scope>
    <source>
        <strain evidence="7 8">DSM 11254</strain>
    </source>
</reference>
<protein>
    <submittedName>
        <fullName evidence="7">Ribose import permease protein RbsC</fullName>
    </submittedName>
</protein>
<feature type="transmembrane region" description="Helical" evidence="6">
    <location>
        <begin position="99"/>
        <end position="122"/>
    </location>
</feature>
<sequence>MLMTKKSTGATPVGRATKINFQELGILLVLVVICLILSVLTSNFREPTNLINVVRQFSEISIMAIGMTFVIISAEIDLSVGSIYGLAAIIAGYLLHNGYAATLAFLLAMLTGVGLGFINGIISTKGKIPSFIVTLSMLQLARGGAYAISHGWPISEFPDTHNWVFFLGQSLGGVIPVQIIIMLLLNLLAFIVLSRTTFGFKVYAVGGNKNAARLAGINVDGIKIASFVLAGAMAALAGIIGLAHLNSVAATAGAGREMDVIAAVIIGGTNLFGGKGTILGTLLGAAIMGVVRNGMVLLGVEAYYQEAFIGVVILIAVLADTWLTKNKK</sequence>
<evidence type="ECO:0000256" key="2">
    <source>
        <dbReference type="ARBA" id="ARBA00022475"/>
    </source>
</evidence>
<keyword evidence="8" id="KW-1185">Reference proteome</keyword>
<keyword evidence="4 6" id="KW-1133">Transmembrane helix</keyword>
<feature type="transmembrane region" description="Helical" evidence="6">
    <location>
        <begin position="260"/>
        <end position="291"/>
    </location>
</feature>
<dbReference type="CDD" id="cd06579">
    <property type="entry name" value="TM_PBP1_transp_AraH_like"/>
    <property type="match status" value="1"/>
</dbReference>
<feature type="transmembrane region" description="Helical" evidence="6">
    <location>
        <begin position="303"/>
        <end position="323"/>
    </location>
</feature>
<dbReference type="GO" id="GO:0005886">
    <property type="term" value="C:plasma membrane"/>
    <property type="evidence" value="ECO:0007669"/>
    <property type="project" value="UniProtKB-SubCell"/>
</dbReference>
<feature type="transmembrane region" description="Helical" evidence="6">
    <location>
        <begin position="60"/>
        <end position="87"/>
    </location>
</feature>
<dbReference type="RefSeq" id="WP_156271671.1">
    <property type="nucleotide sequence ID" value="NZ_CP046244.1"/>
</dbReference>
<evidence type="ECO:0000256" key="5">
    <source>
        <dbReference type="ARBA" id="ARBA00023136"/>
    </source>
</evidence>
<name>A0A6I5ZNV7_9FIRM</name>
<dbReference type="Proteomes" id="UP000425916">
    <property type="component" value="Chromosome"/>
</dbReference>
<keyword evidence="5 6" id="KW-0472">Membrane</keyword>
<dbReference type="OrthoDB" id="9815820at2"/>
<proteinExistence type="predicted"/>
<keyword evidence="2" id="KW-1003">Cell membrane</keyword>
<evidence type="ECO:0000256" key="3">
    <source>
        <dbReference type="ARBA" id="ARBA00022692"/>
    </source>
</evidence>
<feature type="transmembrane region" description="Helical" evidence="6">
    <location>
        <begin position="170"/>
        <end position="193"/>
    </location>
</feature>
<evidence type="ECO:0000313" key="7">
    <source>
        <dbReference type="EMBL" id="QGP91269.1"/>
    </source>
</evidence>
<comment type="subcellular location">
    <subcellularLocation>
        <location evidence="1">Cell membrane</location>
        <topology evidence="1">Multi-pass membrane protein</topology>
    </subcellularLocation>
</comment>
<keyword evidence="3 6" id="KW-0812">Transmembrane</keyword>
<accession>A0A6I5ZNV7</accession>
<dbReference type="Pfam" id="PF02653">
    <property type="entry name" value="BPD_transp_2"/>
    <property type="match status" value="1"/>
</dbReference>
<dbReference type="EMBL" id="CP046244">
    <property type="protein sequence ID" value="QGP91269.1"/>
    <property type="molecule type" value="Genomic_DNA"/>
</dbReference>
<evidence type="ECO:0000256" key="6">
    <source>
        <dbReference type="SAM" id="Phobius"/>
    </source>
</evidence>
<feature type="transmembrane region" description="Helical" evidence="6">
    <location>
        <begin position="224"/>
        <end position="248"/>
    </location>
</feature>
<dbReference type="PANTHER" id="PTHR32196">
    <property type="entry name" value="ABC TRANSPORTER PERMEASE PROTEIN YPHD-RELATED-RELATED"/>
    <property type="match status" value="1"/>
</dbReference>
<feature type="transmembrane region" description="Helical" evidence="6">
    <location>
        <begin position="128"/>
        <end position="149"/>
    </location>
</feature>